<feature type="domain" description="ABC transmembrane type-1" evidence="8">
    <location>
        <begin position="69"/>
        <end position="265"/>
    </location>
</feature>
<proteinExistence type="inferred from homology"/>
<dbReference type="PROSITE" id="PS50928">
    <property type="entry name" value="ABC_TM1"/>
    <property type="match status" value="1"/>
</dbReference>
<accession>A0ABP5D7D5</accession>
<reference evidence="10" key="1">
    <citation type="journal article" date="2019" name="Int. J. Syst. Evol. Microbiol.">
        <title>The Global Catalogue of Microorganisms (GCM) 10K type strain sequencing project: providing services to taxonomists for standard genome sequencing and annotation.</title>
        <authorList>
            <consortium name="The Broad Institute Genomics Platform"/>
            <consortium name="The Broad Institute Genome Sequencing Center for Infectious Disease"/>
            <person name="Wu L."/>
            <person name="Ma J."/>
        </authorList>
    </citation>
    <scope>NUCLEOTIDE SEQUENCE [LARGE SCALE GENOMIC DNA]</scope>
    <source>
        <strain evidence="10">JCM 14902</strain>
    </source>
</reference>
<gene>
    <name evidence="9" type="ORF">GCM10009777_02690</name>
</gene>
<feature type="transmembrane region" description="Helical" evidence="7">
    <location>
        <begin position="12"/>
        <end position="34"/>
    </location>
</feature>
<evidence type="ECO:0000256" key="1">
    <source>
        <dbReference type="ARBA" id="ARBA00004651"/>
    </source>
</evidence>
<keyword evidence="4 7" id="KW-0812">Transmembrane</keyword>
<evidence type="ECO:0000313" key="10">
    <source>
        <dbReference type="Proteomes" id="UP001500326"/>
    </source>
</evidence>
<organism evidence="9 10">
    <name type="scientific">Microbacterium pumilum</name>
    <dbReference type="NCBI Taxonomy" id="344165"/>
    <lineage>
        <taxon>Bacteria</taxon>
        <taxon>Bacillati</taxon>
        <taxon>Actinomycetota</taxon>
        <taxon>Actinomycetes</taxon>
        <taxon>Micrococcales</taxon>
        <taxon>Microbacteriaceae</taxon>
        <taxon>Microbacterium</taxon>
    </lineage>
</organism>
<dbReference type="Pfam" id="PF00528">
    <property type="entry name" value="BPD_transp_1"/>
    <property type="match status" value="1"/>
</dbReference>
<dbReference type="PANTHER" id="PTHR32243:SF18">
    <property type="entry name" value="INNER MEMBRANE ABC TRANSPORTER PERMEASE PROTEIN YCJP"/>
    <property type="match status" value="1"/>
</dbReference>
<evidence type="ECO:0000256" key="7">
    <source>
        <dbReference type="RuleBase" id="RU363032"/>
    </source>
</evidence>
<evidence type="ECO:0000313" key="9">
    <source>
        <dbReference type="EMBL" id="GAA1973879.1"/>
    </source>
</evidence>
<feature type="transmembrane region" description="Helical" evidence="7">
    <location>
        <begin position="68"/>
        <end position="92"/>
    </location>
</feature>
<dbReference type="InterPro" id="IPR035906">
    <property type="entry name" value="MetI-like_sf"/>
</dbReference>
<dbReference type="InterPro" id="IPR050901">
    <property type="entry name" value="BP-dep_ABC_trans_perm"/>
</dbReference>
<dbReference type="RefSeq" id="WP_344057784.1">
    <property type="nucleotide sequence ID" value="NZ_BAAAOH010000001.1"/>
</dbReference>
<feature type="transmembrane region" description="Helical" evidence="7">
    <location>
        <begin position="247"/>
        <end position="265"/>
    </location>
</feature>
<comment type="subcellular location">
    <subcellularLocation>
        <location evidence="1 7">Cell membrane</location>
        <topology evidence="1 7">Multi-pass membrane protein</topology>
    </subcellularLocation>
</comment>
<dbReference type="InterPro" id="IPR000515">
    <property type="entry name" value="MetI-like"/>
</dbReference>
<feature type="transmembrane region" description="Helical" evidence="7">
    <location>
        <begin position="188"/>
        <end position="209"/>
    </location>
</feature>
<evidence type="ECO:0000256" key="3">
    <source>
        <dbReference type="ARBA" id="ARBA00022475"/>
    </source>
</evidence>
<dbReference type="CDD" id="cd06261">
    <property type="entry name" value="TM_PBP2"/>
    <property type="match status" value="1"/>
</dbReference>
<dbReference type="PANTHER" id="PTHR32243">
    <property type="entry name" value="MALTOSE TRANSPORT SYSTEM PERMEASE-RELATED"/>
    <property type="match status" value="1"/>
</dbReference>
<keyword evidence="10" id="KW-1185">Reference proteome</keyword>
<evidence type="ECO:0000256" key="2">
    <source>
        <dbReference type="ARBA" id="ARBA00022448"/>
    </source>
</evidence>
<evidence type="ECO:0000256" key="6">
    <source>
        <dbReference type="ARBA" id="ARBA00023136"/>
    </source>
</evidence>
<evidence type="ECO:0000259" key="8">
    <source>
        <dbReference type="PROSITE" id="PS50928"/>
    </source>
</evidence>
<comment type="caution">
    <text evidence="9">The sequence shown here is derived from an EMBL/GenBank/DDBJ whole genome shotgun (WGS) entry which is preliminary data.</text>
</comment>
<feature type="transmembrane region" description="Helical" evidence="7">
    <location>
        <begin position="104"/>
        <end position="127"/>
    </location>
</feature>
<protein>
    <submittedName>
        <fullName evidence="9">Carbohydrate ABC transporter permease</fullName>
    </submittedName>
</protein>
<feature type="transmembrane region" description="Helical" evidence="7">
    <location>
        <begin position="147"/>
        <end position="168"/>
    </location>
</feature>
<dbReference type="Proteomes" id="UP001500326">
    <property type="component" value="Unassembled WGS sequence"/>
</dbReference>
<comment type="similarity">
    <text evidence="7">Belongs to the binding-protein-dependent transport system permease family.</text>
</comment>
<keyword evidence="6 7" id="KW-0472">Membrane</keyword>
<name>A0ABP5D7D5_9MICO</name>
<evidence type="ECO:0000256" key="5">
    <source>
        <dbReference type="ARBA" id="ARBA00022989"/>
    </source>
</evidence>
<keyword evidence="2 7" id="KW-0813">Transport</keyword>
<dbReference type="SUPFAM" id="SSF161098">
    <property type="entry name" value="MetI-like"/>
    <property type="match status" value="1"/>
</dbReference>
<sequence length="279" mass="30745">MRESLSFKVSRVAVLGGLIIFVAVPLYVILISSFKPLKDVSGQWTWWPENFTIAPYITMWETVPLANYFVNSVVISVSATALALTFGILAAFALTRLRWKGQRAFSLIVLSTQMFPGILFLLPLYLIFVQIQRVFGVQLIGNYGGMIITYTTFALPFAIWMLMGFFAAMPEELEEAGMIDGLTRFGAFIRIILPIARPGIVAVGVFAFMNAWGEVLFASVLTTADTRTLSIGMQAFTTNVDVRWNEAMSASVVISIPVLLAFLLVQRHIVQGLAAGAVK</sequence>
<dbReference type="Gene3D" id="1.10.3720.10">
    <property type="entry name" value="MetI-like"/>
    <property type="match status" value="1"/>
</dbReference>
<dbReference type="EMBL" id="BAAAOH010000001">
    <property type="protein sequence ID" value="GAA1973879.1"/>
    <property type="molecule type" value="Genomic_DNA"/>
</dbReference>
<keyword evidence="5 7" id="KW-1133">Transmembrane helix</keyword>
<evidence type="ECO:0000256" key="4">
    <source>
        <dbReference type="ARBA" id="ARBA00022692"/>
    </source>
</evidence>
<keyword evidence="3" id="KW-1003">Cell membrane</keyword>